<feature type="domain" description="Protein kinase" evidence="1">
    <location>
        <begin position="19"/>
        <end position="241"/>
    </location>
</feature>
<dbReference type="SMART" id="SM00220">
    <property type="entry name" value="S_TKc"/>
    <property type="match status" value="1"/>
</dbReference>
<dbReference type="Gene3D" id="1.10.510.10">
    <property type="entry name" value="Transferase(Phosphotransferase) domain 1"/>
    <property type="match status" value="1"/>
</dbReference>
<evidence type="ECO:0000313" key="2">
    <source>
        <dbReference type="EMBL" id="PIR76975.1"/>
    </source>
</evidence>
<keyword evidence="2" id="KW-0418">Kinase</keyword>
<dbReference type="GO" id="GO:0004674">
    <property type="term" value="F:protein serine/threonine kinase activity"/>
    <property type="evidence" value="ECO:0007669"/>
    <property type="project" value="UniProtKB-KW"/>
</dbReference>
<dbReference type="InterPro" id="IPR000719">
    <property type="entry name" value="Prot_kinase_dom"/>
</dbReference>
<accession>A0A2M6NZS7</accession>
<dbReference type="PROSITE" id="PS50011">
    <property type="entry name" value="PROTEIN_KINASE_DOM"/>
    <property type="match status" value="1"/>
</dbReference>
<evidence type="ECO:0000259" key="1">
    <source>
        <dbReference type="PROSITE" id="PS50011"/>
    </source>
</evidence>
<dbReference type="AlphaFoldDB" id="A0A2M6NZS7"/>
<keyword evidence="2" id="KW-0808">Transferase</keyword>
<dbReference type="Pfam" id="PF00069">
    <property type="entry name" value="Pkinase"/>
    <property type="match status" value="1"/>
</dbReference>
<gene>
    <name evidence="2" type="ORF">COU30_04925</name>
</gene>
<dbReference type="GO" id="GO:0005524">
    <property type="term" value="F:ATP binding"/>
    <property type="evidence" value="ECO:0007669"/>
    <property type="project" value="InterPro"/>
</dbReference>
<dbReference type="EMBL" id="PFBW01000207">
    <property type="protein sequence ID" value="PIR76975.1"/>
    <property type="molecule type" value="Genomic_DNA"/>
</dbReference>
<dbReference type="SUPFAM" id="SSF56112">
    <property type="entry name" value="Protein kinase-like (PK-like)"/>
    <property type="match status" value="1"/>
</dbReference>
<dbReference type="Proteomes" id="UP000228528">
    <property type="component" value="Unassembled WGS sequence"/>
</dbReference>
<reference evidence="3" key="1">
    <citation type="submission" date="2017-09" db="EMBL/GenBank/DDBJ databases">
        <title>Depth-based differentiation of microbial function through sediment-hosted aquifers and enrichment of novel symbionts in the deep terrestrial subsurface.</title>
        <authorList>
            <person name="Probst A.J."/>
            <person name="Ladd B."/>
            <person name="Jarett J.K."/>
            <person name="Geller-Mcgrath D.E."/>
            <person name="Sieber C.M.K."/>
            <person name="Emerson J.B."/>
            <person name="Anantharaman K."/>
            <person name="Thomas B.C."/>
            <person name="Malmstrom R."/>
            <person name="Stieglmeier M."/>
            <person name="Klingl A."/>
            <person name="Woyke T."/>
            <person name="Ryan C.M."/>
            <person name="Banfield J.F."/>
        </authorList>
    </citation>
    <scope>NUCLEOTIDE SEQUENCE [LARGE SCALE GENOMIC DNA]</scope>
</reference>
<name>A0A2M6NZS7_9BACT</name>
<comment type="caution">
    <text evidence="2">The sequence shown here is derived from an EMBL/GenBank/DDBJ whole genome shotgun (WGS) entry which is preliminary data.</text>
</comment>
<proteinExistence type="predicted"/>
<evidence type="ECO:0000313" key="3">
    <source>
        <dbReference type="Proteomes" id="UP000228528"/>
    </source>
</evidence>
<keyword evidence="2" id="KW-0723">Serine/threonine-protein kinase</keyword>
<dbReference type="InterPro" id="IPR011009">
    <property type="entry name" value="Kinase-like_dom_sf"/>
</dbReference>
<protein>
    <submittedName>
        <fullName evidence="2">Serine/threonine protein kinase</fullName>
    </submittedName>
</protein>
<organism evidence="2 3">
    <name type="scientific">Candidatus Magasanikbacteria bacterium CG10_big_fil_rev_8_21_14_0_10_38_6</name>
    <dbReference type="NCBI Taxonomy" id="1974647"/>
    <lineage>
        <taxon>Bacteria</taxon>
        <taxon>Candidatus Magasanikiibacteriota</taxon>
    </lineage>
</organism>
<sequence>MLKITTFGLKEGYILSGRYCVVKKLGKGWEGEVYLVQEKGTKIERSVKIFFPQRNKGNKNLLFYAKKLHKLKDCDMLIQYHTQEMFVWKGMNIPYLVSEFVVGEMLSTVLKRQPNHRMRPFQAVHMLYALVKGVEKIHKQKEYHGDLHTGNIMVERYGLTFELKLVDLFHWRESTTPENIQDDICDMIRIFYDAIGGKEWYAKQPLEVKEIICGLKRSLILKKFRTSTKLREYLEELNWQI</sequence>